<dbReference type="Pfam" id="PF00440">
    <property type="entry name" value="TetR_N"/>
    <property type="match status" value="1"/>
</dbReference>
<accession>A0A9D1XLM5</accession>
<dbReference type="PANTHER" id="PTHR43479:SF11">
    <property type="entry name" value="ACREF_ENVCD OPERON REPRESSOR-RELATED"/>
    <property type="match status" value="1"/>
</dbReference>
<name>A0A9D1XLM5_9FIRM</name>
<feature type="domain" description="HTH tetR-type" evidence="3">
    <location>
        <begin position="8"/>
        <end position="68"/>
    </location>
</feature>
<comment type="caution">
    <text evidence="4">The sequence shown here is derived from an EMBL/GenBank/DDBJ whole genome shotgun (WGS) entry which is preliminary data.</text>
</comment>
<reference evidence="4" key="1">
    <citation type="journal article" date="2021" name="PeerJ">
        <title>Extensive microbial diversity within the chicken gut microbiome revealed by metagenomics and culture.</title>
        <authorList>
            <person name="Gilroy R."/>
            <person name="Ravi A."/>
            <person name="Getino M."/>
            <person name="Pursley I."/>
            <person name="Horton D.L."/>
            <person name="Alikhan N.F."/>
            <person name="Baker D."/>
            <person name="Gharbi K."/>
            <person name="Hall N."/>
            <person name="Watson M."/>
            <person name="Adriaenssens E.M."/>
            <person name="Foster-Nyarko E."/>
            <person name="Jarju S."/>
            <person name="Secka A."/>
            <person name="Antonio M."/>
            <person name="Oren A."/>
            <person name="Chaudhuri R.R."/>
            <person name="La Ragione R."/>
            <person name="Hildebrand F."/>
            <person name="Pallen M.J."/>
        </authorList>
    </citation>
    <scope>NUCLEOTIDE SEQUENCE</scope>
    <source>
        <strain evidence="4">ChiGjej1B1-14440</strain>
    </source>
</reference>
<evidence type="ECO:0000313" key="5">
    <source>
        <dbReference type="Proteomes" id="UP000886724"/>
    </source>
</evidence>
<dbReference type="InterPro" id="IPR039532">
    <property type="entry name" value="TetR_C_Firmicutes"/>
</dbReference>
<dbReference type="EMBL" id="DXET01000113">
    <property type="protein sequence ID" value="HIX81336.1"/>
    <property type="molecule type" value="Genomic_DNA"/>
</dbReference>
<sequence>MKGFEMMNRTELIIAKAFWQLLEEKPYSKITVKNIVERCEINRNTFYYHFHDIPDLLDRILKRNANDIINKSNHFDNLIDYFTPIVEDCNKRKKAILNVYHSIQREVFVEHLNKIALYISEQYTELLTKDINILDQDKKLLIRFNKCVIVGIILDWLDSDANYDLITSFTRIYQILETNNKKFFY</sequence>
<evidence type="ECO:0000256" key="1">
    <source>
        <dbReference type="ARBA" id="ARBA00023125"/>
    </source>
</evidence>
<dbReference type="Proteomes" id="UP000886724">
    <property type="component" value="Unassembled WGS sequence"/>
</dbReference>
<dbReference type="InterPro" id="IPR009057">
    <property type="entry name" value="Homeodomain-like_sf"/>
</dbReference>
<evidence type="ECO:0000313" key="4">
    <source>
        <dbReference type="EMBL" id="HIX81336.1"/>
    </source>
</evidence>
<dbReference type="InterPro" id="IPR001647">
    <property type="entry name" value="HTH_TetR"/>
</dbReference>
<dbReference type="PANTHER" id="PTHR43479">
    <property type="entry name" value="ACREF/ENVCD OPERON REPRESSOR-RELATED"/>
    <property type="match status" value="1"/>
</dbReference>
<protein>
    <submittedName>
        <fullName evidence="4">TetR/AcrR family transcriptional regulator</fullName>
    </submittedName>
</protein>
<organism evidence="4 5">
    <name type="scientific">Candidatus Erysipelatoclostridium merdavium</name>
    <dbReference type="NCBI Taxonomy" id="2838566"/>
    <lineage>
        <taxon>Bacteria</taxon>
        <taxon>Bacillati</taxon>
        <taxon>Bacillota</taxon>
        <taxon>Erysipelotrichia</taxon>
        <taxon>Erysipelotrichales</taxon>
        <taxon>Erysipelotrichales incertae sedis</taxon>
    </lineage>
</organism>
<dbReference type="AlphaFoldDB" id="A0A9D1XLM5"/>
<dbReference type="Gene3D" id="1.10.357.10">
    <property type="entry name" value="Tetracycline Repressor, domain 2"/>
    <property type="match status" value="1"/>
</dbReference>
<gene>
    <name evidence="4" type="ORF">H9980_05100</name>
</gene>
<dbReference type="Pfam" id="PF14278">
    <property type="entry name" value="TetR_C_8"/>
    <property type="match status" value="1"/>
</dbReference>
<feature type="DNA-binding region" description="H-T-H motif" evidence="2">
    <location>
        <begin position="31"/>
        <end position="50"/>
    </location>
</feature>
<dbReference type="PROSITE" id="PS50977">
    <property type="entry name" value="HTH_TETR_2"/>
    <property type="match status" value="1"/>
</dbReference>
<evidence type="ECO:0000259" key="3">
    <source>
        <dbReference type="PROSITE" id="PS50977"/>
    </source>
</evidence>
<evidence type="ECO:0000256" key="2">
    <source>
        <dbReference type="PROSITE-ProRule" id="PRU00335"/>
    </source>
</evidence>
<reference evidence="4" key="2">
    <citation type="submission" date="2021-04" db="EMBL/GenBank/DDBJ databases">
        <authorList>
            <person name="Gilroy R."/>
        </authorList>
    </citation>
    <scope>NUCLEOTIDE SEQUENCE</scope>
    <source>
        <strain evidence="4">ChiGjej1B1-14440</strain>
    </source>
</reference>
<proteinExistence type="predicted"/>
<dbReference type="GO" id="GO:0003677">
    <property type="term" value="F:DNA binding"/>
    <property type="evidence" value="ECO:0007669"/>
    <property type="project" value="UniProtKB-UniRule"/>
</dbReference>
<dbReference type="SUPFAM" id="SSF46689">
    <property type="entry name" value="Homeodomain-like"/>
    <property type="match status" value="1"/>
</dbReference>
<keyword evidence="1 2" id="KW-0238">DNA-binding</keyword>
<dbReference type="InterPro" id="IPR050624">
    <property type="entry name" value="HTH-type_Tx_Regulator"/>
</dbReference>